<dbReference type="InterPro" id="IPR000873">
    <property type="entry name" value="AMP-dep_synth/lig_dom"/>
</dbReference>
<dbReference type="InterPro" id="IPR010060">
    <property type="entry name" value="NRPS_synth"/>
</dbReference>
<dbReference type="GO" id="GO:0043041">
    <property type="term" value="P:amino acid activation for nonribosomal peptide biosynthetic process"/>
    <property type="evidence" value="ECO:0007669"/>
    <property type="project" value="UniProtKB-ARBA"/>
</dbReference>
<dbReference type="GO" id="GO:0031177">
    <property type="term" value="F:phosphopantetheine binding"/>
    <property type="evidence" value="ECO:0007669"/>
    <property type="project" value="InterPro"/>
</dbReference>
<dbReference type="NCBIfam" id="TIGR01720">
    <property type="entry name" value="NRPS-para261"/>
    <property type="match status" value="1"/>
</dbReference>
<evidence type="ECO:0000259" key="5">
    <source>
        <dbReference type="PROSITE" id="PS50075"/>
    </source>
</evidence>
<dbReference type="NCBIfam" id="TIGR01733">
    <property type="entry name" value="AA-adenyl-dom"/>
    <property type="match status" value="2"/>
</dbReference>
<dbReference type="FunFam" id="3.40.50.12780:FF:000012">
    <property type="entry name" value="Non-ribosomal peptide synthetase"/>
    <property type="match status" value="2"/>
</dbReference>
<dbReference type="PROSITE" id="PS00012">
    <property type="entry name" value="PHOSPHOPANTETHEINE"/>
    <property type="match status" value="1"/>
</dbReference>
<dbReference type="FunFam" id="3.30.300.30:FF:000010">
    <property type="entry name" value="Enterobactin synthetase component F"/>
    <property type="match status" value="2"/>
</dbReference>
<dbReference type="FunFam" id="1.10.1200.10:FF:000005">
    <property type="entry name" value="Nonribosomal peptide synthetase 1"/>
    <property type="match status" value="2"/>
</dbReference>
<dbReference type="FunFam" id="3.40.50.980:FF:000001">
    <property type="entry name" value="Non-ribosomal peptide synthetase"/>
    <property type="match status" value="2"/>
</dbReference>
<comment type="cofactor">
    <cofactor evidence="1">
        <name>pantetheine 4'-phosphate</name>
        <dbReference type="ChEBI" id="CHEBI:47942"/>
    </cofactor>
</comment>
<dbReference type="SUPFAM" id="SSF47336">
    <property type="entry name" value="ACP-like"/>
    <property type="match status" value="2"/>
</dbReference>
<evidence type="ECO:0000313" key="6">
    <source>
        <dbReference type="EMBL" id="QGW83558.1"/>
    </source>
</evidence>
<protein>
    <submittedName>
        <fullName evidence="6">Amino acid adenylation domain-containing protein</fullName>
    </submittedName>
</protein>
<dbReference type="CDD" id="cd19534">
    <property type="entry name" value="E_NRPS"/>
    <property type="match status" value="1"/>
</dbReference>
<dbReference type="Gene3D" id="3.30.559.10">
    <property type="entry name" value="Chloramphenicol acetyltransferase-like domain"/>
    <property type="match status" value="3"/>
</dbReference>
<dbReference type="Gene3D" id="3.30.559.30">
    <property type="entry name" value="Nonribosomal peptide synthetase, condensation domain"/>
    <property type="match status" value="3"/>
</dbReference>
<dbReference type="SUPFAM" id="SSF52777">
    <property type="entry name" value="CoA-dependent acyltransferases"/>
    <property type="match status" value="6"/>
</dbReference>
<dbReference type="Pfam" id="PF00550">
    <property type="entry name" value="PP-binding"/>
    <property type="match status" value="2"/>
</dbReference>
<dbReference type="Gene3D" id="3.40.50.12780">
    <property type="entry name" value="N-terminal domain of ligase-like"/>
    <property type="match status" value="1"/>
</dbReference>
<dbReference type="GO" id="GO:0003824">
    <property type="term" value="F:catalytic activity"/>
    <property type="evidence" value="ECO:0007669"/>
    <property type="project" value="InterPro"/>
</dbReference>
<dbReference type="InterPro" id="IPR036736">
    <property type="entry name" value="ACP-like_sf"/>
</dbReference>
<dbReference type="InterPro" id="IPR006162">
    <property type="entry name" value="Ppantetheine_attach_site"/>
</dbReference>
<dbReference type="CDD" id="cd17649">
    <property type="entry name" value="A_NRPS_PvdJ-like"/>
    <property type="match status" value="1"/>
</dbReference>
<dbReference type="CDD" id="cd19543">
    <property type="entry name" value="DCL_NRPS"/>
    <property type="match status" value="1"/>
</dbReference>
<dbReference type="InterPro" id="IPR009081">
    <property type="entry name" value="PP-bd_ACP"/>
</dbReference>
<dbReference type="NCBIfam" id="NF003417">
    <property type="entry name" value="PRK04813.1"/>
    <property type="match status" value="2"/>
</dbReference>
<sequence>MDITATHDQIGKRFSRLNPAQRRAVYQKIRAEGLTIGQFPILQRDEAARVACAPSYAQMRQWFLWQLEPGSSAYHISGALRLQGTLDRNALQASFDALVERHESLRTVFRANAEGLVEQVVQQRAALDIPLIDLAALPAGERDARADEEARRIAERPFDLTADQLLRVALIRLHDKEHLLVVVMHHIVSDGWSLKILVDEFAAHYRARTNGQPPRLPALPIQYADYAVWQRHWLEAGEKERQLDYWKAHLGAEHPVLQLPTDHPRRPDGRYRAARHDVALPQQLADALHQRAQAQGATLFMVLLTGLQVLLHRYTTQQDIRVGVPVANRHRVEAEKVIGFFVNTQVLRNVLTSRTSLLQALEATRNAALGAQSHQDLPFEQLVEALQPERSLGTAPLFQVMFNHQRRDLRALENLPGLSLQDHELGGQAAQFELTLSVIEDAQGRAQASFHYAQELFDAQTVAHMAGHYLAVLGALAANPARAVGDIDLLAPAEKERLAQWGVNAPAGQASEPVHRLMERWAHERPDAAALLFGDEALSYGELDRRANRLAHRLIALGVKSDTRVGIAVERSFDMVIGLLGILKAGGAYVPLDPEYPADRLAYMVADSGIDLLVTQSHVKARIPSGEHVRVLQLDTLDLRAEPGHSPAVAVHAGNLAYIVYTSGSTGMPKGVMVSHGPFAAHCVETAVLYEMGPHSRELHFLSFSFDGAHERLFTALCCGASLLLRDASLWTAEQTLDALQRHGVTNAGFPPAYLRQLADWARDTGHCPPVQLYSFGGEAMSREGFDAVRRHLKPELLINGYGPTEAVVTPMLWKVDGAASFEEGYAPIGRPVGDRSARVLDADLNLVPRNVAGELYLGGEGLARGYLHRAALTAERFVADPFDAEGGRLYRTGDWVRWRDDGQLEYLGRIDHQVKVRGFRIELGEIEAQLLAQPEVREAVVVARSGPAGARLAAYVSLKAGQSVGAAALKERLARALPDYMVPSAIVMLDALPIGPAGKVDRQALPEPELLQDDKAYEPPLGEAEEAIAKVWCGVLGLERVGRNDNFFELGGDSILSLQIVARLRLAGWKVSPKQIFERQTVAQLAGAAEPVGDAKRTAAGDATGEAPLLPFQHAFFEMQMPVRHHWNQAVLLKCRKPLQLAAFRQALHAVVQHHDSLSLRYSQDAEGAWHQHYTAMPENELAELLWVRKARDTVQLEALCNEAQRSLDLARGPLLRALAVELPDGELRLLLAIHHMVVDGVSWRILLEDLQDAYRQSLAGQAVVLPAKSSSYKDWTTALQGYAASHAEGIGHWAALADAPANLLCAHPDGSNTAADQQTLEVRLDTATTQALLKDAPAAYRTQANDLLLTALGRALCAWAGHDKVLVDLEGHGREDLFDHIDLSRTVGWFTTLFPVALDPLGEPGAAIKRVKESLRAVPDKGIGHGVLKYLGNPAQQRALRALPRAQVVFNYLGQFDAGSEERAHWLLADEASGTPVDGGAPLTHEFAVNGQVHEGVLALRVSYSQARHDRSAVEGWVRRFQQELETLVAHCTSGAHGVTPSDFPLARIGAQQLDALPVPLSNLADLYPLSPMQAGMMFHTLYAPGGSAYVNQLRVDIDGLDVPRFKAAWRAVLQRHDVLRTGFLAGEPALQWVARHLDLPMTEHGWQDRVDAAGALDELAQAQLAQGFDLAKPPLMRFVLVHTQGGKHHFVWTMHHLLLDGWSTSQLMGEMLRHYAGEALAAPGGRYADYIAWLRKRDGKADERYWREQLARIDEPTWLANTLPKPRDARTGHGMHRCEIDAQRTRALAEAAKRERVTLNTLVQAAWALLLARHTGQRTVSFGATVAGRPVELPGAQQMLGLFINTLPVIAALEPAQRVGDWLRELQARNLGAQEHEHTPLYEIQRWAGQGGQDLFDSIVVFENYPLDQALKQGAPDRLRFGEVWNREETNYPMTLSVNQGETLVLSYSHARSQFGDALVRTLARRMEQLIELLATSPGAHVGDIGLQDEGKAALPPAPPVEPLHAADVAQPVHRWFEQQAALHPDATAVVFGDESLSYAELDARANKVAHRLIGLGVAPEVKVGIAVERSIEMVVGLLGILKAGGAYVPLDPEYPADRLAYMIEDSGIRLLLTQSHVQPRLALPGDVRVLALDDSSLDAEPAHAPEVPVHADHLIYVIYTSGSTGRPKGTQLTHRNVTRLLDSTQPWFGFDRQDVWTNFHSYAFDFSVWEIFGALCTGGRLVVVPFWVSRSPDDFVALLREQQVTVLNQTPSAFRQLIHSAALAAGDRLPLRCVIFGGEALEPESLRPWMDRFGDRQPQLINMYGITETTVHVTYRPIVRADLEEQSSPVGACIPDLGMWVLDGDLNPLSVGVAGELHVSGAGLARGYLNRAGLSAERFVAAPIGPAGGRLYRTGDLVRWRSDGQLDYLGRIDHQVKIRGFRIELGEIEAQLLAQPEVREAVVLAKEGAGGTRLVAYVSARAGQAVDAAMLRERLLQKLPDYMVPAALVVLDAVPLNSNGKVDRKALPDPEIAGGGTYAEPVGEAESALAAIWAEVLEVERVGRSDNFFELGGHSLTLLAVQAKVQKQLAVQLPLKRYFENPTLAAMAGAVQEEVGTAAAAVSEDLAQMAALLDLLED</sequence>
<dbReference type="PANTHER" id="PTHR45398:SF1">
    <property type="entry name" value="ENZYME, PUTATIVE (JCVI)-RELATED"/>
    <property type="match status" value="1"/>
</dbReference>
<dbReference type="EMBL" id="CP046622">
    <property type="protein sequence ID" value="QGW83558.1"/>
    <property type="molecule type" value="Genomic_DNA"/>
</dbReference>
<keyword evidence="3" id="KW-0596">Phosphopantetheine</keyword>
<evidence type="ECO:0000256" key="4">
    <source>
        <dbReference type="ARBA" id="ARBA00022553"/>
    </source>
</evidence>
<dbReference type="Gene3D" id="3.40.50.980">
    <property type="match status" value="2"/>
</dbReference>
<dbReference type="InterPro" id="IPR020845">
    <property type="entry name" value="AMP-binding_CS"/>
</dbReference>
<organism evidence="6 7">
    <name type="scientific">Variovorax paradoxus</name>
    <dbReference type="NCBI Taxonomy" id="34073"/>
    <lineage>
        <taxon>Bacteria</taxon>
        <taxon>Pseudomonadati</taxon>
        <taxon>Pseudomonadota</taxon>
        <taxon>Betaproteobacteria</taxon>
        <taxon>Burkholderiales</taxon>
        <taxon>Comamonadaceae</taxon>
        <taxon>Variovorax</taxon>
    </lineage>
</organism>
<evidence type="ECO:0000256" key="1">
    <source>
        <dbReference type="ARBA" id="ARBA00001957"/>
    </source>
</evidence>
<dbReference type="RefSeq" id="WP_157614955.1">
    <property type="nucleotide sequence ID" value="NZ_CP046622.1"/>
</dbReference>
<proteinExistence type="inferred from homology"/>
<dbReference type="Gene3D" id="3.30.300.30">
    <property type="match status" value="2"/>
</dbReference>
<dbReference type="PANTHER" id="PTHR45398">
    <property type="match status" value="1"/>
</dbReference>
<dbReference type="CDD" id="cd17643">
    <property type="entry name" value="A_NRPS_Cytc1-like"/>
    <property type="match status" value="1"/>
</dbReference>
<dbReference type="PROSITE" id="PS50075">
    <property type="entry name" value="CARRIER"/>
    <property type="match status" value="2"/>
</dbReference>
<comment type="similarity">
    <text evidence="2">Belongs to the ATP-dependent AMP-binding enzyme family.</text>
</comment>
<dbReference type="Pfam" id="PF00668">
    <property type="entry name" value="Condensation"/>
    <property type="match status" value="3"/>
</dbReference>
<dbReference type="PROSITE" id="PS00455">
    <property type="entry name" value="AMP_BINDING"/>
    <property type="match status" value="2"/>
</dbReference>
<dbReference type="FunFam" id="2.30.38.10:FF:000001">
    <property type="entry name" value="Non-ribosomal peptide synthetase PvdI"/>
    <property type="match status" value="1"/>
</dbReference>
<evidence type="ECO:0000256" key="2">
    <source>
        <dbReference type="ARBA" id="ARBA00006432"/>
    </source>
</evidence>
<dbReference type="SMART" id="SM00823">
    <property type="entry name" value="PKS_PP"/>
    <property type="match status" value="2"/>
</dbReference>
<dbReference type="SUPFAM" id="SSF56801">
    <property type="entry name" value="Acetyl-CoA synthetase-like"/>
    <property type="match status" value="2"/>
</dbReference>
<dbReference type="InterPro" id="IPR023213">
    <property type="entry name" value="CAT-like_dom_sf"/>
</dbReference>
<dbReference type="InterPro" id="IPR045851">
    <property type="entry name" value="AMP-bd_C_sf"/>
</dbReference>
<feature type="domain" description="Carrier" evidence="5">
    <location>
        <begin position="1020"/>
        <end position="1094"/>
    </location>
</feature>
<dbReference type="InterPro" id="IPR020806">
    <property type="entry name" value="PKS_PP-bd"/>
</dbReference>
<keyword evidence="4" id="KW-0597">Phosphoprotein</keyword>
<dbReference type="Proteomes" id="UP000425817">
    <property type="component" value="Chromosome"/>
</dbReference>
<dbReference type="CDD" id="cd19531">
    <property type="entry name" value="LCL_NRPS-like"/>
    <property type="match status" value="1"/>
</dbReference>
<dbReference type="Pfam" id="PF00501">
    <property type="entry name" value="AMP-binding"/>
    <property type="match status" value="2"/>
</dbReference>
<reference evidence="6 7" key="1">
    <citation type="submission" date="2019-12" db="EMBL/GenBank/DDBJ databases">
        <title>Hybrid Genome Assemblies of two High G+C Isolates from Undergraduate Microbiology Courses.</title>
        <authorList>
            <person name="Ne Ville C.J."/>
            <person name="Enright D."/>
            <person name="Hernandez I."/>
            <person name="Dodsworth J."/>
            <person name="Orwin P.M."/>
        </authorList>
    </citation>
    <scope>NUCLEOTIDE SEQUENCE [LARGE SCALE GENOMIC DNA]</scope>
    <source>
        <strain evidence="6 7">CSUSB</strain>
    </source>
</reference>
<dbReference type="FunFam" id="3.30.559.10:FF:000012">
    <property type="entry name" value="Non-ribosomal peptide synthetase"/>
    <property type="match status" value="1"/>
</dbReference>
<dbReference type="InterPro" id="IPR042099">
    <property type="entry name" value="ANL_N_sf"/>
</dbReference>
<name>A0A6I6HKX0_VARPD</name>
<evidence type="ECO:0000256" key="3">
    <source>
        <dbReference type="ARBA" id="ARBA00022450"/>
    </source>
</evidence>
<gene>
    <name evidence="6" type="ORF">GOQ09_19070</name>
</gene>
<dbReference type="OrthoDB" id="6297021at2"/>
<dbReference type="InterPro" id="IPR010071">
    <property type="entry name" value="AA_adenyl_dom"/>
</dbReference>
<dbReference type="InterPro" id="IPR025110">
    <property type="entry name" value="AMP-bd_C"/>
</dbReference>
<dbReference type="Pfam" id="PF13193">
    <property type="entry name" value="AMP-binding_C"/>
    <property type="match status" value="2"/>
</dbReference>
<dbReference type="Gene3D" id="1.10.1200.10">
    <property type="entry name" value="ACP-like"/>
    <property type="match status" value="2"/>
</dbReference>
<dbReference type="Gene3D" id="2.30.38.10">
    <property type="entry name" value="Luciferase, Domain 3"/>
    <property type="match status" value="1"/>
</dbReference>
<feature type="domain" description="Carrier" evidence="5">
    <location>
        <begin position="2524"/>
        <end position="2599"/>
    </location>
</feature>
<evidence type="ECO:0000313" key="7">
    <source>
        <dbReference type="Proteomes" id="UP000425817"/>
    </source>
</evidence>
<accession>A0A6I6HKX0</accession>
<dbReference type="GO" id="GO:0044550">
    <property type="term" value="P:secondary metabolite biosynthetic process"/>
    <property type="evidence" value="ECO:0007669"/>
    <property type="project" value="UniProtKB-ARBA"/>
</dbReference>
<dbReference type="FunFam" id="3.40.50.980:FF:000002">
    <property type="entry name" value="Enterobactin synthetase component F"/>
    <property type="match status" value="1"/>
</dbReference>
<dbReference type="InterPro" id="IPR001242">
    <property type="entry name" value="Condensation_dom"/>
</dbReference>